<evidence type="ECO:0000256" key="1">
    <source>
        <dbReference type="SAM" id="MobiDB-lite"/>
    </source>
</evidence>
<dbReference type="AlphaFoldDB" id="A0A484KQA3"/>
<evidence type="ECO:0000313" key="3">
    <source>
        <dbReference type="Proteomes" id="UP000595140"/>
    </source>
</evidence>
<evidence type="ECO:0008006" key="4">
    <source>
        <dbReference type="Google" id="ProtNLM"/>
    </source>
</evidence>
<feature type="compositionally biased region" description="Low complexity" evidence="1">
    <location>
        <begin position="18"/>
        <end position="33"/>
    </location>
</feature>
<sequence>MEEQIHLLTAQLHELRTSSSSNQSGGGSPSANSEGRNPFRFNPKIEFPIFEGANPIEWIKKCRKYFTLCNVPEHQKVDLATIHLKERLRLGSLEEYIDKFEELKASLLQKRPNMPPEHFLDSFIAGLRPQVKPFVKAFAPSSLAKAISFARLHEDTLEACKTHEKGSKTGHYPAVSTRNNIPLLARPDFVPKTGISMTDSAKTPNSNPVANSYGKSHNHAQKNPRFIPATVKEKLDNQTLDKQILKAHGEGEEKVIPAIVQLLEKYAKAQMAKSNPGAEFIIFDILP</sequence>
<dbReference type="Proteomes" id="UP000595140">
    <property type="component" value="Unassembled WGS sequence"/>
</dbReference>
<dbReference type="EMBL" id="OOIL02000382">
    <property type="protein sequence ID" value="VFQ64232.1"/>
    <property type="molecule type" value="Genomic_DNA"/>
</dbReference>
<accession>A0A484KQA3</accession>
<proteinExistence type="predicted"/>
<organism evidence="2 3">
    <name type="scientific">Cuscuta campestris</name>
    <dbReference type="NCBI Taxonomy" id="132261"/>
    <lineage>
        <taxon>Eukaryota</taxon>
        <taxon>Viridiplantae</taxon>
        <taxon>Streptophyta</taxon>
        <taxon>Embryophyta</taxon>
        <taxon>Tracheophyta</taxon>
        <taxon>Spermatophyta</taxon>
        <taxon>Magnoliopsida</taxon>
        <taxon>eudicotyledons</taxon>
        <taxon>Gunneridae</taxon>
        <taxon>Pentapetalae</taxon>
        <taxon>asterids</taxon>
        <taxon>lamiids</taxon>
        <taxon>Solanales</taxon>
        <taxon>Convolvulaceae</taxon>
        <taxon>Cuscuteae</taxon>
        <taxon>Cuscuta</taxon>
        <taxon>Cuscuta subgen. Grammica</taxon>
        <taxon>Cuscuta sect. Cleistogrammica</taxon>
    </lineage>
</organism>
<protein>
    <recommendedName>
        <fullName evidence="4">Retrotransposon gag domain-containing protein</fullName>
    </recommendedName>
</protein>
<keyword evidence="3" id="KW-1185">Reference proteome</keyword>
<name>A0A484KQA3_9ASTE</name>
<feature type="compositionally biased region" description="Polar residues" evidence="1">
    <location>
        <begin position="195"/>
        <end position="215"/>
    </location>
</feature>
<gene>
    <name evidence="2" type="ORF">CCAM_LOCUS6008</name>
</gene>
<feature type="region of interest" description="Disordered" evidence="1">
    <location>
        <begin position="16"/>
        <end position="38"/>
    </location>
</feature>
<reference evidence="2 3" key="1">
    <citation type="submission" date="2018-04" db="EMBL/GenBank/DDBJ databases">
        <authorList>
            <person name="Vogel A."/>
        </authorList>
    </citation>
    <scope>NUCLEOTIDE SEQUENCE [LARGE SCALE GENOMIC DNA]</scope>
</reference>
<evidence type="ECO:0000313" key="2">
    <source>
        <dbReference type="EMBL" id="VFQ64232.1"/>
    </source>
</evidence>
<dbReference type="OrthoDB" id="1751726at2759"/>
<feature type="region of interest" description="Disordered" evidence="1">
    <location>
        <begin position="194"/>
        <end position="223"/>
    </location>
</feature>